<dbReference type="PANTHER" id="PTHR46553:SF3">
    <property type="entry name" value="ADENINE NUCLEOTIDE ALPHA HYDROLASES-LIKE SUPERFAMILY PROTEIN"/>
    <property type="match status" value="1"/>
</dbReference>
<protein>
    <submittedName>
        <fullName evidence="3">Universal stress protein</fullName>
    </submittedName>
</protein>
<name>A0A4R1C1E7_9ACTN</name>
<comment type="caution">
    <text evidence="3">The sequence shown here is derived from an EMBL/GenBank/DDBJ whole genome shotgun (WGS) entry which is preliminary data.</text>
</comment>
<dbReference type="SUPFAM" id="SSF52402">
    <property type="entry name" value="Adenine nucleotide alpha hydrolases-like"/>
    <property type="match status" value="2"/>
</dbReference>
<evidence type="ECO:0000313" key="4">
    <source>
        <dbReference type="Proteomes" id="UP000295453"/>
    </source>
</evidence>
<comment type="similarity">
    <text evidence="1">Belongs to the universal stress protein A family.</text>
</comment>
<keyword evidence="4" id="KW-1185">Reference proteome</keyword>
<dbReference type="EMBL" id="SJZJ01000015">
    <property type="protein sequence ID" value="TCJ23907.1"/>
    <property type="molecule type" value="Genomic_DNA"/>
</dbReference>
<feature type="domain" description="UspA" evidence="2">
    <location>
        <begin position="144"/>
        <end position="280"/>
    </location>
</feature>
<organism evidence="3 4">
    <name type="scientific">Nocardioides jejuensis</name>
    <dbReference type="NCBI Taxonomy" id="2502782"/>
    <lineage>
        <taxon>Bacteria</taxon>
        <taxon>Bacillati</taxon>
        <taxon>Actinomycetota</taxon>
        <taxon>Actinomycetes</taxon>
        <taxon>Propionibacteriales</taxon>
        <taxon>Nocardioidaceae</taxon>
        <taxon>Nocardioides</taxon>
    </lineage>
</organism>
<evidence type="ECO:0000256" key="1">
    <source>
        <dbReference type="ARBA" id="ARBA00008791"/>
    </source>
</evidence>
<dbReference type="RefSeq" id="WP_131583616.1">
    <property type="nucleotide sequence ID" value="NZ_SJZJ01000015.1"/>
</dbReference>
<gene>
    <name evidence="3" type="ORF">EPD65_09830</name>
</gene>
<dbReference type="Proteomes" id="UP000295453">
    <property type="component" value="Unassembled WGS sequence"/>
</dbReference>
<dbReference type="PRINTS" id="PR01438">
    <property type="entry name" value="UNVRSLSTRESS"/>
</dbReference>
<dbReference type="Gene3D" id="3.40.50.620">
    <property type="entry name" value="HUPs"/>
    <property type="match status" value="2"/>
</dbReference>
<dbReference type="InterPro" id="IPR006016">
    <property type="entry name" value="UspA"/>
</dbReference>
<proteinExistence type="inferred from homology"/>
<dbReference type="InterPro" id="IPR014729">
    <property type="entry name" value="Rossmann-like_a/b/a_fold"/>
</dbReference>
<dbReference type="OrthoDB" id="5179911at2"/>
<evidence type="ECO:0000313" key="3">
    <source>
        <dbReference type="EMBL" id="TCJ23907.1"/>
    </source>
</evidence>
<dbReference type="Pfam" id="PF00582">
    <property type="entry name" value="Usp"/>
    <property type="match status" value="2"/>
</dbReference>
<evidence type="ECO:0000259" key="2">
    <source>
        <dbReference type="Pfam" id="PF00582"/>
    </source>
</evidence>
<dbReference type="AlphaFoldDB" id="A0A4R1C1E7"/>
<feature type="domain" description="UspA" evidence="2">
    <location>
        <begin position="7"/>
        <end position="136"/>
    </location>
</feature>
<sequence length="292" mass="30314">MNDAMGPVVVGWDASPEAHLALQRGHERAERTQCPLRVVIALGDIGKLSVWADEWTRGLGEEWSAKAQKVLAELGRPELVPELVEGTPTDVLIAASRTASIVVVGAGGHGPLFGRLLGSVSQQLARHAACPLLVVRAGGVAVGPVVVGVDGSPGSMAALEFALAEGAARRLPVDALYVPQHLPGYVYWEGPAPVELLRDLEAHDAQVRATVEAALAGHPDLVAQVRIAEGSAAHEIARASENASLVVVGSRGTTGSSRLLLGSVANAVLHRSHCPVAIIHAPVEEEGSQPCD</sequence>
<accession>A0A4R1C1E7</accession>
<reference evidence="3 4" key="1">
    <citation type="submission" date="2019-03" db="EMBL/GenBank/DDBJ databases">
        <authorList>
            <person name="Kim M.K.M."/>
        </authorList>
    </citation>
    <scope>NUCLEOTIDE SEQUENCE [LARGE SCALE GENOMIC DNA]</scope>
    <source>
        <strain evidence="3 4">18JY15-6</strain>
    </source>
</reference>
<dbReference type="CDD" id="cd00293">
    <property type="entry name" value="USP-like"/>
    <property type="match status" value="1"/>
</dbReference>
<dbReference type="InterPro" id="IPR006015">
    <property type="entry name" value="Universal_stress_UspA"/>
</dbReference>
<dbReference type="PANTHER" id="PTHR46553">
    <property type="entry name" value="ADENINE NUCLEOTIDE ALPHA HYDROLASES-LIKE SUPERFAMILY PROTEIN"/>
    <property type="match status" value="1"/>
</dbReference>